<dbReference type="Pfam" id="PF13650">
    <property type="entry name" value="Asp_protease_2"/>
    <property type="match status" value="1"/>
</dbReference>
<comment type="caution">
    <text evidence="2">The sequence shown here is derived from an EMBL/GenBank/DDBJ whole genome shotgun (WGS) entry which is preliminary data.</text>
</comment>
<evidence type="ECO:0000313" key="3">
    <source>
        <dbReference type="Proteomes" id="UP001597467"/>
    </source>
</evidence>
<dbReference type="PROSITE" id="PS50106">
    <property type="entry name" value="PDZ"/>
    <property type="match status" value="1"/>
</dbReference>
<dbReference type="Proteomes" id="UP001597467">
    <property type="component" value="Unassembled WGS sequence"/>
</dbReference>
<dbReference type="Gene3D" id="2.30.42.10">
    <property type="match status" value="1"/>
</dbReference>
<dbReference type="InterPro" id="IPR001478">
    <property type="entry name" value="PDZ"/>
</dbReference>
<organism evidence="2 3">
    <name type="scientific">Lacinutrix gracilariae</name>
    <dbReference type="NCBI Taxonomy" id="1747198"/>
    <lineage>
        <taxon>Bacteria</taxon>
        <taxon>Pseudomonadati</taxon>
        <taxon>Bacteroidota</taxon>
        <taxon>Flavobacteriia</taxon>
        <taxon>Flavobacteriales</taxon>
        <taxon>Flavobacteriaceae</taxon>
        <taxon>Lacinutrix</taxon>
    </lineage>
</organism>
<proteinExistence type="predicted"/>
<sequence>MKRVVFTFVLLFGISFLGLSQSPFVIQNKKKTDKIKFKLINNLVIIPVKINGVELSFILDTGVSKPILFNIFNVNETLKIKNAQKIVIRGLGEGEPVEALRSKNNVIQIGEAVSVNQDLFVVYNSKLDFAPKLGIPIHGIIGYDFFKDLVVKINYVSKTIKIFESETYKQKKCKKCEILPLYFYNKKPYINAEVTIDAKQIPVKLLIDSGGSDSIWLFENTSLGIHVKEAYFTDFLGHGLSGSVYGKRSKVDAFTINSFTLHNANVAFPDSTSISFARNHKDRNGSLAGNVLKRFHVVFNYKKSSVLLKKSKFFNDDFSYNKSGIELEQNGIRLVREKDNSTRITTLNDAKAINNDETRVVYNASYKLSVKPAYTIVELRENSPAEKAGLQIGDIVLKINGKETYGLTLQKCTQYFYEKEGKTIKLKVDRLGKQLDFKFTLKKVF</sequence>
<dbReference type="SMART" id="SM00228">
    <property type="entry name" value="PDZ"/>
    <property type="match status" value="1"/>
</dbReference>
<gene>
    <name evidence="2" type="ORF">ACFSSB_14380</name>
</gene>
<evidence type="ECO:0000259" key="1">
    <source>
        <dbReference type="PROSITE" id="PS50106"/>
    </source>
</evidence>
<dbReference type="InterPro" id="IPR021109">
    <property type="entry name" value="Peptidase_aspartic_dom_sf"/>
</dbReference>
<reference evidence="3" key="1">
    <citation type="journal article" date="2019" name="Int. J. Syst. Evol. Microbiol.">
        <title>The Global Catalogue of Microorganisms (GCM) 10K type strain sequencing project: providing services to taxonomists for standard genome sequencing and annotation.</title>
        <authorList>
            <consortium name="The Broad Institute Genomics Platform"/>
            <consortium name="The Broad Institute Genome Sequencing Center for Infectious Disease"/>
            <person name="Wu L."/>
            <person name="Ma J."/>
        </authorList>
    </citation>
    <scope>NUCLEOTIDE SEQUENCE [LARGE SCALE GENOMIC DNA]</scope>
    <source>
        <strain evidence="3">KCTC 42808</strain>
    </source>
</reference>
<dbReference type="Gene3D" id="2.40.70.10">
    <property type="entry name" value="Acid Proteases"/>
    <property type="match status" value="2"/>
</dbReference>
<dbReference type="InterPro" id="IPR036034">
    <property type="entry name" value="PDZ_sf"/>
</dbReference>
<dbReference type="InterPro" id="IPR041489">
    <property type="entry name" value="PDZ_6"/>
</dbReference>
<keyword evidence="2" id="KW-0645">Protease</keyword>
<dbReference type="Pfam" id="PF17820">
    <property type="entry name" value="PDZ_6"/>
    <property type="match status" value="1"/>
</dbReference>
<dbReference type="GO" id="GO:0006508">
    <property type="term" value="P:proteolysis"/>
    <property type="evidence" value="ECO:0007669"/>
    <property type="project" value="UniProtKB-KW"/>
</dbReference>
<dbReference type="GO" id="GO:0008233">
    <property type="term" value="F:peptidase activity"/>
    <property type="evidence" value="ECO:0007669"/>
    <property type="project" value="UniProtKB-KW"/>
</dbReference>
<dbReference type="SUPFAM" id="SSF50630">
    <property type="entry name" value="Acid proteases"/>
    <property type="match status" value="1"/>
</dbReference>
<name>A0ABW5K6H1_9FLAO</name>
<dbReference type="SUPFAM" id="SSF50156">
    <property type="entry name" value="PDZ domain-like"/>
    <property type="match status" value="1"/>
</dbReference>
<feature type="domain" description="PDZ" evidence="1">
    <location>
        <begin position="376"/>
        <end position="411"/>
    </location>
</feature>
<dbReference type="EMBL" id="JBHULM010000011">
    <property type="protein sequence ID" value="MFD2543515.1"/>
    <property type="molecule type" value="Genomic_DNA"/>
</dbReference>
<evidence type="ECO:0000313" key="2">
    <source>
        <dbReference type="EMBL" id="MFD2543515.1"/>
    </source>
</evidence>
<dbReference type="RefSeq" id="WP_379905468.1">
    <property type="nucleotide sequence ID" value="NZ_JBHULM010000011.1"/>
</dbReference>
<keyword evidence="2" id="KW-0378">Hydrolase</keyword>
<protein>
    <submittedName>
        <fullName evidence="2">Aspartyl protease family protein</fullName>
    </submittedName>
</protein>
<accession>A0ABW5K6H1</accession>
<keyword evidence="3" id="KW-1185">Reference proteome</keyword>